<evidence type="ECO:0000256" key="1">
    <source>
        <dbReference type="SAM" id="MobiDB-lite"/>
    </source>
</evidence>
<name>A0ABU5JPE4_9ACTN</name>
<sequence length="47" mass="4882">MILSLPVSTNHPLIGTSGRRRPAPDLTFGDERFAADADTGATANASL</sequence>
<accession>A0ABU5JPE4</accession>
<feature type="compositionally biased region" description="Polar residues" evidence="1">
    <location>
        <begin position="1"/>
        <end position="11"/>
    </location>
</feature>
<evidence type="ECO:0000313" key="3">
    <source>
        <dbReference type="Proteomes" id="UP001290101"/>
    </source>
</evidence>
<gene>
    <name evidence="2" type="ORF">U2F25_33140</name>
</gene>
<reference evidence="2 3" key="1">
    <citation type="submission" date="2023-12" db="EMBL/GenBank/DDBJ databases">
        <title>Micromonospora sp. nov., isolated from Atacama Desert.</title>
        <authorList>
            <person name="Carro L."/>
            <person name="Golinska P."/>
            <person name="Klenk H.-P."/>
            <person name="Goodfellow M."/>
        </authorList>
    </citation>
    <scope>NUCLEOTIDE SEQUENCE [LARGE SCALE GENOMIC DNA]</scope>
    <source>
        <strain evidence="2 3">4G53</strain>
    </source>
</reference>
<dbReference type="Proteomes" id="UP001290101">
    <property type="component" value="Unassembled WGS sequence"/>
</dbReference>
<comment type="caution">
    <text evidence="2">The sequence shown here is derived from an EMBL/GenBank/DDBJ whole genome shotgun (WGS) entry which is preliminary data.</text>
</comment>
<organism evidence="2 3">
    <name type="scientific">Micromonospora sicca</name>
    <dbReference type="NCBI Taxonomy" id="2202420"/>
    <lineage>
        <taxon>Bacteria</taxon>
        <taxon>Bacillati</taxon>
        <taxon>Actinomycetota</taxon>
        <taxon>Actinomycetes</taxon>
        <taxon>Micromonosporales</taxon>
        <taxon>Micromonosporaceae</taxon>
        <taxon>Micromonospora</taxon>
    </lineage>
</organism>
<proteinExistence type="predicted"/>
<protein>
    <submittedName>
        <fullName evidence="2">Uncharacterized protein</fullName>
    </submittedName>
</protein>
<dbReference type="RefSeq" id="WP_322443712.1">
    <property type="nucleotide sequence ID" value="NZ_JAXOTQ010000066.1"/>
</dbReference>
<keyword evidence="3" id="KW-1185">Reference proteome</keyword>
<feature type="region of interest" description="Disordered" evidence="1">
    <location>
        <begin position="1"/>
        <end position="27"/>
    </location>
</feature>
<dbReference type="EMBL" id="JAXOTQ010000066">
    <property type="protein sequence ID" value="MDZ5494238.1"/>
    <property type="molecule type" value="Genomic_DNA"/>
</dbReference>
<evidence type="ECO:0000313" key="2">
    <source>
        <dbReference type="EMBL" id="MDZ5494238.1"/>
    </source>
</evidence>